<evidence type="ECO:0000256" key="1">
    <source>
        <dbReference type="ARBA" id="ARBA00004141"/>
    </source>
</evidence>
<keyword evidence="4 5" id="KW-0472">Membrane</keyword>
<evidence type="ECO:0000256" key="5">
    <source>
        <dbReference type="SAM" id="Phobius"/>
    </source>
</evidence>
<proteinExistence type="predicted"/>
<sequence>MNILNIAFKEAKESIRDVRTLVFMLAFPIVLILILGTAFSSVFDSDNSNVVSKDKINILYRNSESEQFSRYFSEFMNQGKKEGMNFTASSNKEDALLKVKQNKYNAYIEISKESVKLYENDGNSIENSIVQGMLEGFIGKYNLISEVMKVNPQGVNKIAAAQNKDDYIKEVSLNSGKAPGSMDYYSMSMSTLIALYASISSTSLMRKERTKNTALRLMAAPVSRSEILVGKVIGSIAQNVFCVYIVVAVSKFVFKANWGQHIGLVLIALLTEVILAVSFGLGISYMVKRQEVVRPIVIILIQVVAFIGGAYFPVSTSASSKSFMDIVVAMSPLTWNNAGLSKLIYANDTGAILPIVTLNIAIACVFLLVSAVVAGKREGI</sequence>
<feature type="transmembrane region" description="Helical" evidence="5">
    <location>
        <begin position="295"/>
        <end position="314"/>
    </location>
</feature>
<dbReference type="InterPro" id="IPR047817">
    <property type="entry name" value="ABC2_TM_bact-type"/>
</dbReference>
<keyword evidence="3 5" id="KW-1133">Transmembrane helix</keyword>
<comment type="caution">
    <text evidence="7">The sequence shown here is derived from an EMBL/GenBank/DDBJ whole genome shotgun (WGS) entry which is preliminary data.</text>
</comment>
<dbReference type="Proteomes" id="UP001623660">
    <property type="component" value="Unassembled WGS sequence"/>
</dbReference>
<evidence type="ECO:0000256" key="3">
    <source>
        <dbReference type="ARBA" id="ARBA00022989"/>
    </source>
</evidence>
<organism evidence="7 8">
    <name type="scientific">Candidatus Clostridium eludens</name>
    <dbReference type="NCBI Taxonomy" id="3381663"/>
    <lineage>
        <taxon>Bacteria</taxon>
        <taxon>Bacillati</taxon>
        <taxon>Bacillota</taxon>
        <taxon>Clostridia</taxon>
        <taxon>Eubacteriales</taxon>
        <taxon>Clostridiaceae</taxon>
        <taxon>Clostridium</taxon>
    </lineage>
</organism>
<reference evidence="7 8" key="1">
    <citation type="submission" date="2024-11" db="EMBL/GenBank/DDBJ databases">
        <authorList>
            <person name="Heng Y.C."/>
            <person name="Lim A.C.H."/>
            <person name="Lee J.K.Y."/>
            <person name="Kittelmann S."/>
        </authorList>
    </citation>
    <scope>NUCLEOTIDE SEQUENCE [LARGE SCALE GENOMIC DNA]</scope>
    <source>
        <strain evidence="7 8">WILCCON 0269</strain>
    </source>
</reference>
<dbReference type="InterPro" id="IPR052902">
    <property type="entry name" value="ABC-2_transporter"/>
</dbReference>
<dbReference type="PANTHER" id="PTHR43027">
    <property type="entry name" value="DOXORUBICIN RESISTANCE ABC TRANSPORTER PERMEASE PROTEIN DRRC-RELATED"/>
    <property type="match status" value="1"/>
</dbReference>
<name>A0ABW8SMD2_9CLOT</name>
<protein>
    <submittedName>
        <fullName evidence="7">ABC transporter permease</fullName>
    </submittedName>
</protein>
<dbReference type="Pfam" id="PF12698">
    <property type="entry name" value="ABC2_membrane_3"/>
    <property type="match status" value="1"/>
</dbReference>
<dbReference type="EMBL" id="JBJHZX010000022">
    <property type="protein sequence ID" value="MFL0196803.1"/>
    <property type="molecule type" value="Genomic_DNA"/>
</dbReference>
<evidence type="ECO:0000313" key="8">
    <source>
        <dbReference type="Proteomes" id="UP001623660"/>
    </source>
</evidence>
<evidence type="ECO:0000256" key="2">
    <source>
        <dbReference type="ARBA" id="ARBA00022692"/>
    </source>
</evidence>
<evidence type="ECO:0000259" key="6">
    <source>
        <dbReference type="PROSITE" id="PS51012"/>
    </source>
</evidence>
<feature type="transmembrane region" description="Helical" evidence="5">
    <location>
        <begin position="261"/>
        <end position="283"/>
    </location>
</feature>
<gene>
    <name evidence="7" type="ORF">ACJDU8_14735</name>
</gene>
<feature type="transmembrane region" description="Helical" evidence="5">
    <location>
        <begin position="351"/>
        <end position="374"/>
    </location>
</feature>
<keyword evidence="8" id="KW-1185">Reference proteome</keyword>
<dbReference type="RefSeq" id="WP_406792909.1">
    <property type="nucleotide sequence ID" value="NZ_JBJHZX010000022.1"/>
</dbReference>
<dbReference type="PANTHER" id="PTHR43027:SF1">
    <property type="entry name" value="DOXORUBICIN RESISTANCE ABC TRANSPORTER PERMEASE PROTEIN DRRC-RELATED"/>
    <property type="match status" value="1"/>
</dbReference>
<feature type="transmembrane region" description="Helical" evidence="5">
    <location>
        <begin position="184"/>
        <end position="206"/>
    </location>
</feature>
<comment type="subcellular location">
    <subcellularLocation>
        <location evidence="1">Membrane</location>
        <topology evidence="1">Multi-pass membrane protein</topology>
    </subcellularLocation>
</comment>
<dbReference type="PROSITE" id="PS51012">
    <property type="entry name" value="ABC_TM2"/>
    <property type="match status" value="1"/>
</dbReference>
<dbReference type="InterPro" id="IPR013525">
    <property type="entry name" value="ABC2_TM"/>
</dbReference>
<evidence type="ECO:0000313" key="7">
    <source>
        <dbReference type="EMBL" id="MFL0196803.1"/>
    </source>
</evidence>
<evidence type="ECO:0000256" key="4">
    <source>
        <dbReference type="ARBA" id="ARBA00023136"/>
    </source>
</evidence>
<feature type="domain" description="ABC transmembrane type-2" evidence="6">
    <location>
        <begin position="145"/>
        <end position="377"/>
    </location>
</feature>
<feature type="transmembrane region" description="Helical" evidence="5">
    <location>
        <begin position="227"/>
        <end position="249"/>
    </location>
</feature>
<keyword evidence="2 5" id="KW-0812">Transmembrane</keyword>
<accession>A0ABW8SMD2</accession>
<feature type="transmembrane region" description="Helical" evidence="5">
    <location>
        <begin position="21"/>
        <end position="43"/>
    </location>
</feature>